<comment type="caution">
    <text evidence="6">The sequence shown here is derived from an EMBL/GenBank/DDBJ whole genome shotgun (WGS) entry which is preliminary data.</text>
</comment>
<dbReference type="InterPro" id="IPR000577">
    <property type="entry name" value="Carb_kinase_FGGY"/>
</dbReference>
<keyword evidence="2" id="KW-0808">Transferase</keyword>
<dbReference type="InterPro" id="IPR018485">
    <property type="entry name" value="FGGY_C"/>
</dbReference>
<dbReference type="Pfam" id="PF00370">
    <property type="entry name" value="FGGY_N"/>
    <property type="match status" value="1"/>
</dbReference>
<evidence type="ECO:0000256" key="3">
    <source>
        <dbReference type="ARBA" id="ARBA00022777"/>
    </source>
</evidence>
<dbReference type="InterPro" id="IPR018484">
    <property type="entry name" value="FGGY_N"/>
</dbReference>
<dbReference type="Proteomes" id="UP001299265">
    <property type="component" value="Unassembled WGS sequence"/>
</dbReference>
<name>A0AAP2W9U8_9FIRM</name>
<dbReference type="GO" id="GO:0005975">
    <property type="term" value="P:carbohydrate metabolic process"/>
    <property type="evidence" value="ECO:0007669"/>
    <property type="project" value="InterPro"/>
</dbReference>
<evidence type="ECO:0000256" key="1">
    <source>
        <dbReference type="ARBA" id="ARBA00009156"/>
    </source>
</evidence>
<evidence type="ECO:0000313" key="6">
    <source>
        <dbReference type="EMBL" id="MCD2493736.1"/>
    </source>
</evidence>
<evidence type="ECO:0000313" key="7">
    <source>
        <dbReference type="Proteomes" id="UP001299265"/>
    </source>
</evidence>
<dbReference type="CDD" id="cd07773">
    <property type="entry name" value="ASKHA_NBD_FGGY_FK"/>
    <property type="match status" value="1"/>
</dbReference>
<organism evidence="6 7">
    <name type="scientific">Lientehia hominis</name>
    <dbReference type="NCBI Taxonomy" id="2897778"/>
    <lineage>
        <taxon>Bacteria</taxon>
        <taxon>Bacillati</taxon>
        <taxon>Bacillota</taxon>
        <taxon>Clostridia</taxon>
        <taxon>Lachnospirales</taxon>
        <taxon>Lachnospiraceae</taxon>
        <taxon>Lientehia</taxon>
    </lineage>
</organism>
<gene>
    <name evidence="6" type="ORF">LQE92_14090</name>
</gene>
<dbReference type="GO" id="GO:0016301">
    <property type="term" value="F:kinase activity"/>
    <property type="evidence" value="ECO:0007669"/>
    <property type="project" value="UniProtKB-KW"/>
</dbReference>
<accession>A0AAP2W9U8</accession>
<evidence type="ECO:0000259" key="4">
    <source>
        <dbReference type="Pfam" id="PF00370"/>
    </source>
</evidence>
<dbReference type="PANTHER" id="PTHR43095:SF2">
    <property type="entry name" value="GLUCONOKINASE"/>
    <property type="match status" value="1"/>
</dbReference>
<feature type="domain" description="Carbohydrate kinase FGGY C-terminal" evidence="5">
    <location>
        <begin position="292"/>
        <end position="463"/>
    </location>
</feature>
<dbReference type="InterPro" id="IPR043129">
    <property type="entry name" value="ATPase_NBD"/>
</dbReference>
<evidence type="ECO:0008006" key="8">
    <source>
        <dbReference type="Google" id="ProtNLM"/>
    </source>
</evidence>
<proteinExistence type="inferred from homology"/>
<dbReference type="PIRSF" id="PIRSF000538">
    <property type="entry name" value="GlpK"/>
    <property type="match status" value="1"/>
</dbReference>
<sequence length="519" mass="57306">MLYEKKGTGEMKDYILSVDLGTTSIKQALVTAEGTILASSSREYELLTPESSWVECSEDTYWEAFKSGLKEVLEKTGSTAENIRALGISAQGETFFCMGGDGRILRNAIVWMDNRAMEEADELRNVFSDELCYRKTGQVSFDPCWPASKLLWLRRKEPELFKKTKKFMLMEDWLIWRLTGRIVSEGSLLCSTVYWDINTKRYWPEMLAYLGIGEEQLPEILEPGTAAGTVTDSAAQETGLSVNTTVCTGALDQAAGAIGAGNIKEGIISENIGAALAICAPVKKPVFDPNQVMPLHYFGLPDMYMLHTFTTGGMALKWFRDTFCTEEKSVSRLTGINAYDLINSEADRIPEGCDGLRVLPHLSGSMAPDVNPKAKGVVYGFTLKHTKAHFGRAIMESIGFIVRRNIEALENMGLGFQEIRSLGGGSRSHVWNQIKADINQKELAIAGGDEAACLGAAVLAGTAVGIFSGAEDAVKRIAGVRRRYYPRSEKKEVYDMAYADYKQLFSGLDEVFETTYRGK</sequence>
<dbReference type="EMBL" id="JAJNOR010000011">
    <property type="protein sequence ID" value="MCD2493736.1"/>
    <property type="molecule type" value="Genomic_DNA"/>
</dbReference>
<evidence type="ECO:0000259" key="5">
    <source>
        <dbReference type="Pfam" id="PF02782"/>
    </source>
</evidence>
<dbReference type="Pfam" id="PF02782">
    <property type="entry name" value="FGGY_C"/>
    <property type="match status" value="1"/>
</dbReference>
<evidence type="ECO:0000256" key="2">
    <source>
        <dbReference type="ARBA" id="ARBA00022679"/>
    </source>
</evidence>
<dbReference type="InterPro" id="IPR050406">
    <property type="entry name" value="FGGY_Carb_Kinase"/>
</dbReference>
<dbReference type="PANTHER" id="PTHR43095">
    <property type="entry name" value="SUGAR KINASE"/>
    <property type="match status" value="1"/>
</dbReference>
<protein>
    <recommendedName>
        <fullName evidence="8">Xylulokinase</fullName>
    </recommendedName>
</protein>
<keyword evidence="7" id="KW-1185">Reference proteome</keyword>
<keyword evidence="3" id="KW-0418">Kinase</keyword>
<comment type="similarity">
    <text evidence="1">Belongs to the FGGY kinase family.</text>
</comment>
<dbReference type="RefSeq" id="WP_231063578.1">
    <property type="nucleotide sequence ID" value="NZ_JAJNOR010000011.1"/>
</dbReference>
<feature type="domain" description="Carbohydrate kinase FGGY N-terminal" evidence="4">
    <location>
        <begin position="14"/>
        <end position="259"/>
    </location>
</feature>
<dbReference type="AlphaFoldDB" id="A0AAP2W9U8"/>
<dbReference type="SUPFAM" id="SSF53067">
    <property type="entry name" value="Actin-like ATPase domain"/>
    <property type="match status" value="2"/>
</dbReference>
<reference evidence="6 7" key="1">
    <citation type="submission" date="2021-11" db="EMBL/GenBank/DDBJ databases">
        <title>Lacrimispora sp. nov. NSJ-141 isolated from human feces.</title>
        <authorList>
            <person name="Abdugheni R."/>
        </authorList>
    </citation>
    <scope>NUCLEOTIDE SEQUENCE [LARGE SCALE GENOMIC DNA]</scope>
    <source>
        <strain evidence="6 7">NSJ-141</strain>
    </source>
</reference>
<dbReference type="Gene3D" id="3.30.420.40">
    <property type="match status" value="2"/>
</dbReference>